<dbReference type="Pfam" id="PF13302">
    <property type="entry name" value="Acetyltransf_3"/>
    <property type="match status" value="1"/>
</dbReference>
<name>A0A1C6T7C6_9ACTN</name>
<dbReference type="EMBL" id="FMHW01000002">
    <property type="protein sequence ID" value="SCL37472.1"/>
    <property type="molecule type" value="Genomic_DNA"/>
</dbReference>
<sequence>MLIDYWPLLGLRVRTARLELRLPTEDELAELAEVAARGVHEPGERPFLLPWTEGTPIERARALLQAHWHRRGEWTPQSWKLDLVVFAQGRPAGVQEVWAREFAVRREVATGSWLGLAYHGQGIGTEMRAAALHLAFAGLGAAHATTASFVDNAPPLAVSRKLGYQPDGISRDVRDGEVLVSQRLRLTREDWARTDRPEVVLDGLAPCLDLFGAV</sequence>
<evidence type="ECO:0000313" key="3">
    <source>
        <dbReference type="Proteomes" id="UP000198959"/>
    </source>
</evidence>
<accession>A0A1C6T7C6</accession>
<dbReference type="InterPro" id="IPR016181">
    <property type="entry name" value="Acyl_CoA_acyltransferase"/>
</dbReference>
<dbReference type="InterPro" id="IPR051908">
    <property type="entry name" value="Ribosomal_N-acetyltransferase"/>
</dbReference>
<reference evidence="3" key="1">
    <citation type="submission" date="2016-06" db="EMBL/GenBank/DDBJ databases">
        <authorList>
            <person name="Varghese N."/>
            <person name="Submissions Spin"/>
        </authorList>
    </citation>
    <scope>NUCLEOTIDE SEQUENCE [LARGE SCALE GENOMIC DNA]</scope>
    <source>
        <strain evidence="3">DSM 43817</strain>
    </source>
</reference>
<dbReference type="OrthoDB" id="3466127at2"/>
<dbReference type="PANTHER" id="PTHR43441">
    <property type="entry name" value="RIBOSOMAL-PROTEIN-SERINE ACETYLTRANSFERASE"/>
    <property type="match status" value="1"/>
</dbReference>
<dbReference type="PANTHER" id="PTHR43441:SF11">
    <property type="entry name" value="RIBOSOMAL-PROTEIN-SERINE ACETYLTRANSFERASE"/>
    <property type="match status" value="1"/>
</dbReference>
<dbReference type="RefSeq" id="WP_091647381.1">
    <property type="nucleotide sequence ID" value="NZ_FMHW01000002.1"/>
</dbReference>
<dbReference type="GO" id="GO:1990189">
    <property type="term" value="F:protein N-terminal-serine acetyltransferase activity"/>
    <property type="evidence" value="ECO:0007669"/>
    <property type="project" value="TreeGrafter"/>
</dbReference>
<dbReference type="GO" id="GO:0005737">
    <property type="term" value="C:cytoplasm"/>
    <property type="evidence" value="ECO:0007669"/>
    <property type="project" value="TreeGrafter"/>
</dbReference>
<dbReference type="InterPro" id="IPR000182">
    <property type="entry name" value="GNAT_dom"/>
</dbReference>
<feature type="domain" description="N-acetyltransferase" evidence="1">
    <location>
        <begin position="18"/>
        <end position="185"/>
    </location>
</feature>
<evidence type="ECO:0000259" key="1">
    <source>
        <dbReference type="PROSITE" id="PS51186"/>
    </source>
</evidence>
<proteinExistence type="predicted"/>
<dbReference type="GO" id="GO:0008999">
    <property type="term" value="F:protein-N-terminal-alanine acetyltransferase activity"/>
    <property type="evidence" value="ECO:0007669"/>
    <property type="project" value="TreeGrafter"/>
</dbReference>
<dbReference type="Gene3D" id="3.40.630.30">
    <property type="match status" value="1"/>
</dbReference>
<organism evidence="2 3">
    <name type="scientific">Micromonospora pallida</name>
    <dbReference type="NCBI Taxonomy" id="145854"/>
    <lineage>
        <taxon>Bacteria</taxon>
        <taxon>Bacillati</taxon>
        <taxon>Actinomycetota</taxon>
        <taxon>Actinomycetes</taxon>
        <taxon>Micromonosporales</taxon>
        <taxon>Micromonosporaceae</taxon>
        <taxon>Micromonospora</taxon>
    </lineage>
</organism>
<protein>
    <submittedName>
        <fullName evidence="2">Protein N-acetyltransferase, RimJ/RimL family</fullName>
    </submittedName>
</protein>
<dbReference type="STRING" id="145854.GA0074692_4678"/>
<dbReference type="AlphaFoldDB" id="A0A1C6T7C6"/>
<keyword evidence="3" id="KW-1185">Reference proteome</keyword>
<evidence type="ECO:0000313" key="2">
    <source>
        <dbReference type="EMBL" id="SCL37472.1"/>
    </source>
</evidence>
<dbReference type="SUPFAM" id="SSF55729">
    <property type="entry name" value="Acyl-CoA N-acyltransferases (Nat)"/>
    <property type="match status" value="1"/>
</dbReference>
<gene>
    <name evidence="2" type="ORF">GA0074692_4678</name>
</gene>
<keyword evidence="2" id="KW-0808">Transferase</keyword>
<dbReference type="Proteomes" id="UP000198959">
    <property type="component" value="Unassembled WGS sequence"/>
</dbReference>
<dbReference type="PROSITE" id="PS51186">
    <property type="entry name" value="GNAT"/>
    <property type="match status" value="1"/>
</dbReference>